<evidence type="ECO:0000313" key="6">
    <source>
        <dbReference type="Proteomes" id="UP000199365"/>
    </source>
</evidence>
<accession>A0A1H1KJR8</accession>
<evidence type="ECO:0000256" key="1">
    <source>
        <dbReference type="ARBA" id="ARBA00022450"/>
    </source>
</evidence>
<dbReference type="InterPro" id="IPR050444">
    <property type="entry name" value="Polyketide_Synthase"/>
</dbReference>
<sequence>MAAALNFRDVMLAMGLLPDEAVEGGAFGHALGMECSGRICTVGEGVDEFAIGDAVVTCAPGALRSHLVVDAGSVAHMPLHLSFEEATTIPIAFTTAYYALHTLGQLKKGERVLIHAAAGGVGLAAIQLAQAAGAEVFATAGTQVKRDLLRALGIRHVADSRSLCFADEILEETGGDGVDIVLNSLSGESISKSFSVLRTYGRFIEIGKRDIIENSKIELRPFRKNLSYFGNWLRVSQGC</sequence>
<keyword evidence="1" id="KW-0596">Phosphopantetheine</keyword>
<protein>
    <submittedName>
        <fullName evidence="5">Zinc-binding dehydrogenase</fullName>
    </submittedName>
</protein>
<evidence type="ECO:0000259" key="4">
    <source>
        <dbReference type="SMART" id="SM00829"/>
    </source>
</evidence>
<evidence type="ECO:0000313" key="5">
    <source>
        <dbReference type="EMBL" id="SDR62486.1"/>
    </source>
</evidence>
<dbReference type="STRING" id="157910.SAMN05445850_8217"/>
<organism evidence="5 6">
    <name type="scientific">Paraburkholderia tuberum</name>
    <dbReference type="NCBI Taxonomy" id="157910"/>
    <lineage>
        <taxon>Bacteria</taxon>
        <taxon>Pseudomonadati</taxon>
        <taxon>Pseudomonadota</taxon>
        <taxon>Betaproteobacteria</taxon>
        <taxon>Burkholderiales</taxon>
        <taxon>Burkholderiaceae</taxon>
        <taxon>Paraburkholderia</taxon>
    </lineage>
</organism>
<keyword evidence="3" id="KW-0808">Transferase</keyword>
<keyword evidence="6" id="KW-1185">Reference proteome</keyword>
<dbReference type="PANTHER" id="PTHR45681">
    <property type="entry name" value="POLYKETIDE SYNTHASE 44-RELATED"/>
    <property type="match status" value="1"/>
</dbReference>
<dbReference type="SUPFAM" id="SSF50129">
    <property type="entry name" value="GroES-like"/>
    <property type="match status" value="1"/>
</dbReference>
<proteinExistence type="predicted"/>
<dbReference type="Pfam" id="PF00107">
    <property type="entry name" value="ADH_zinc_N"/>
    <property type="match status" value="1"/>
</dbReference>
<evidence type="ECO:0000256" key="3">
    <source>
        <dbReference type="ARBA" id="ARBA00022679"/>
    </source>
</evidence>
<dbReference type="SUPFAM" id="SSF51735">
    <property type="entry name" value="NAD(P)-binding Rossmann-fold domains"/>
    <property type="match status" value="1"/>
</dbReference>
<dbReference type="InterPro" id="IPR020843">
    <property type="entry name" value="ER"/>
</dbReference>
<evidence type="ECO:0000256" key="2">
    <source>
        <dbReference type="ARBA" id="ARBA00022553"/>
    </source>
</evidence>
<dbReference type="EMBL" id="FNKX01000005">
    <property type="protein sequence ID" value="SDR62486.1"/>
    <property type="molecule type" value="Genomic_DNA"/>
</dbReference>
<name>A0A1H1KJR8_9BURK</name>
<reference evidence="6" key="1">
    <citation type="submission" date="2016-10" db="EMBL/GenBank/DDBJ databases">
        <authorList>
            <person name="Varghese N."/>
            <person name="Submissions S."/>
        </authorList>
    </citation>
    <scope>NUCLEOTIDE SEQUENCE [LARGE SCALE GENOMIC DNA]</scope>
    <source>
        <strain evidence="6">DUS833</strain>
    </source>
</reference>
<dbReference type="InterPro" id="IPR013154">
    <property type="entry name" value="ADH-like_N"/>
</dbReference>
<dbReference type="Gene3D" id="3.40.50.720">
    <property type="entry name" value="NAD(P)-binding Rossmann-like Domain"/>
    <property type="match status" value="1"/>
</dbReference>
<dbReference type="GO" id="GO:0016740">
    <property type="term" value="F:transferase activity"/>
    <property type="evidence" value="ECO:0007669"/>
    <property type="project" value="UniProtKB-KW"/>
</dbReference>
<dbReference type="FunFam" id="3.40.50.720:FF:000209">
    <property type="entry name" value="Polyketide synthase Pks12"/>
    <property type="match status" value="1"/>
</dbReference>
<gene>
    <name evidence="5" type="ORF">SAMN05445850_8217</name>
</gene>
<dbReference type="Pfam" id="PF08240">
    <property type="entry name" value="ADH_N"/>
    <property type="match status" value="1"/>
</dbReference>
<dbReference type="Gene3D" id="3.90.180.10">
    <property type="entry name" value="Medium-chain alcohol dehydrogenases, catalytic domain"/>
    <property type="match status" value="1"/>
</dbReference>
<dbReference type="CDD" id="cd05195">
    <property type="entry name" value="enoyl_red"/>
    <property type="match status" value="1"/>
</dbReference>
<feature type="domain" description="Enoyl reductase (ER)" evidence="4">
    <location>
        <begin position="1"/>
        <end position="238"/>
    </location>
</feature>
<keyword evidence="2" id="KW-0597">Phosphoprotein</keyword>
<dbReference type="GO" id="GO:0016491">
    <property type="term" value="F:oxidoreductase activity"/>
    <property type="evidence" value="ECO:0007669"/>
    <property type="project" value="InterPro"/>
</dbReference>
<dbReference type="AlphaFoldDB" id="A0A1H1KJR8"/>
<dbReference type="InterPro" id="IPR036291">
    <property type="entry name" value="NAD(P)-bd_dom_sf"/>
</dbReference>
<dbReference type="InterPro" id="IPR011032">
    <property type="entry name" value="GroES-like_sf"/>
</dbReference>
<dbReference type="SMART" id="SM00829">
    <property type="entry name" value="PKS_ER"/>
    <property type="match status" value="1"/>
</dbReference>
<dbReference type="Proteomes" id="UP000199365">
    <property type="component" value="Unassembled WGS sequence"/>
</dbReference>
<dbReference type="InterPro" id="IPR013149">
    <property type="entry name" value="ADH-like_C"/>
</dbReference>
<dbReference type="PANTHER" id="PTHR45681:SF6">
    <property type="entry name" value="POLYKETIDE SYNTHASE 37"/>
    <property type="match status" value="1"/>
</dbReference>